<keyword evidence="2" id="KW-1185">Reference proteome</keyword>
<sequence>MTETNTHKVANEQYLEKEKKKELEQFSQLGLFIFLYALSSVKKKKKKKIPCTDSNSWFQLQIPVI</sequence>
<comment type="caution">
    <text evidence="1">The sequence shown here is derived from an EMBL/GenBank/DDBJ whole genome shotgun (WGS) entry which is preliminary data.</text>
</comment>
<proteinExistence type="predicted"/>
<dbReference type="Proteomes" id="UP000237347">
    <property type="component" value="Unassembled WGS sequence"/>
</dbReference>
<protein>
    <submittedName>
        <fullName evidence="1">Uncharacterized protein</fullName>
    </submittedName>
</protein>
<organism evidence="1 2">
    <name type="scientific">Quercus suber</name>
    <name type="common">Cork oak</name>
    <dbReference type="NCBI Taxonomy" id="58331"/>
    <lineage>
        <taxon>Eukaryota</taxon>
        <taxon>Viridiplantae</taxon>
        <taxon>Streptophyta</taxon>
        <taxon>Embryophyta</taxon>
        <taxon>Tracheophyta</taxon>
        <taxon>Spermatophyta</taxon>
        <taxon>Magnoliopsida</taxon>
        <taxon>eudicotyledons</taxon>
        <taxon>Gunneridae</taxon>
        <taxon>Pentapetalae</taxon>
        <taxon>rosids</taxon>
        <taxon>fabids</taxon>
        <taxon>Fagales</taxon>
        <taxon>Fagaceae</taxon>
        <taxon>Quercus</taxon>
    </lineage>
</organism>
<dbReference type="AlphaFoldDB" id="A0AAW0LSA1"/>
<dbReference type="EMBL" id="PKMF04000053">
    <property type="protein sequence ID" value="KAK7854568.1"/>
    <property type="molecule type" value="Genomic_DNA"/>
</dbReference>
<reference evidence="1 2" key="1">
    <citation type="journal article" date="2018" name="Sci. Data">
        <title>The draft genome sequence of cork oak.</title>
        <authorList>
            <person name="Ramos A.M."/>
            <person name="Usie A."/>
            <person name="Barbosa P."/>
            <person name="Barros P.M."/>
            <person name="Capote T."/>
            <person name="Chaves I."/>
            <person name="Simoes F."/>
            <person name="Abreu I."/>
            <person name="Carrasquinho I."/>
            <person name="Faro C."/>
            <person name="Guimaraes J.B."/>
            <person name="Mendonca D."/>
            <person name="Nobrega F."/>
            <person name="Rodrigues L."/>
            <person name="Saibo N.J.M."/>
            <person name="Varela M.C."/>
            <person name="Egas C."/>
            <person name="Matos J."/>
            <person name="Miguel C.M."/>
            <person name="Oliveira M.M."/>
            <person name="Ricardo C.P."/>
            <person name="Goncalves S."/>
        </authorList>
    </citation>
    <scope>NUCLEOTIDE SEQUENCE [LARGE SCALE GENOMIC DNA]</scope>
    <source>
        <strain evidence="2">cv. HL8</strain>
    </source>
</reference>
<evidence type="ECO:0000313" key="2">
    <source>
        <dbReference type="Proteomes" id="UP000237347"/>
    </source>
</evidence>
<gene>
    <name evidence="1" type="ORF">CFP56_031526</name>
</gene>
<name>A0AAW0LSA1_QUESU</name>
<evidence type="ECO:0000313" key="1">
    <source>
        <dbReference type="EMBL" id="KAK7854568.1"/>
    </source>
</evidence>
<accession>A0AAW0LSA1</accession>